<evidence type="ECO:0000313" key="2">
    <source>
        <dbReference type="Proteomes" id="UP000199568"/>
    </source>
</evidence>
<dbReference type="STRING" id="426128.SAMN05660297_02720"/>
<reference evidence="1 2" key="1">
    <citation type="submission" date="2016-10" db="EMBL/GenBank/DDBJ databases">
        <authorList>
            <person name="de Groot N.N."/>
        </authorList>
    </citation>
    <scope>NUCLEOTIDE SEQUENCE [LARGE SCALE GENOMIC DNA]</scope>
    <source>
        <strain evidence="1 2">DSM 18979</strain>
    </source>
</reference>
<dbReference type="SUPFAM" id="SSF51905">
    <property type="entry name" value="FAD/NAD(P)-binding domain"/>
    <property type="match status" value="1"/>
</dbReference>
<keyword evidence="2" id="KW-1185">Reference proteome</keyword>
<accession>A0A1I0F9R1</accession>
<dbReference type="Proteomes" id="UP000199568">
    <property type="component" value="Unassembled WGS sequence"/>
</dbReference>
<dbReference type="PANTHER" id="PTHR42685:SF18">
    <property type="entry name" value="DIGERANYLGERANYLGLYCEROPHOSPHOLIPID REDUCTASE"/>
    <property type="match status" value="1"/>
</dbReference>
<gene>
    <name evidence="1" type="ORF">SAMN05660297_02720</name>
</gene>
<evidence type="ECO:0000313" key="1">
    <source>
        <dbReference type="EMBL" id="SET54755.1"/>
    </source>
</evidence>
<sequence length="372" mass="41902">MKVAIMGAGLSGLACGIILEQNGIHPTIVENRRDVDDRFVNGEIFLNALSAPINDSIAYFAENYNIYLQPVGNIKELIIYSENEKASIKGDLGFNVIRGRRNDSLCHQMKKQLKSKIIYNAEHTYEELLKEYTHIVLATGDGAYSERLGNYKRDLTVSLKGAIVEGRFDPYTTIAWLDNTFAPMGYSYLIPMSNTEANIVIAYPDYPQNNQLDINLLFERFFQRVQDNLQQTLKIVDDFQITNYIIGSCDKPRIGNTFFVGNCFGSIMPFLGFGQHTAILSGVYAAYDLCGKGTYEELIKTLDHSYKNSLALRRSMEKLNNQKFDVLVKSLNGSVGKILLDYNKIDYLKIIGNLLKPIISVTGNDQTHNNLP</sequence>
<dbReference type="InterPro" id="IPR036188">
    <property type="entry name" value="FAD/NAD-bd_sf"/>
</dbReference>
<dbReference type="AlphaFoldDB" id="A0A1I0F9R1"/>
<organism evidence="1 2">
    <name type="scientific">Natronincola peptidivorans</name>
    <dbReference type="NCBI Taxonomy" id="426128"/>
    <lineage>
        <taxon>Bacteria</taxon>
        <taxon>Bacillati</taxon>
        <taxon>Bacillota</taxon>
        <taxon>Clostridia</taxon>
        <taxon>Peptostreptococcales</taxon>
        <taxon>Natronincolaceae</taxon>
        <taxon>Natronincola</taxon>
    </lineage>
</organism>
<dbReference type="RefSeq" id="WP_090445134.1">
    <property type="nucleotide sequence ID" value="NZ_FOHU01000014.1"/>
</dbReference>
<protein>
    <submittedName>
        <fullName evidence="1">Dehydrogenase (Flavoprotein)</fullName>
    </submittedName>
</protein>
<dbReference type="InterPro" id="IPR050407">
    <property type="entry name" value="Geranylgeranyl_reductase"/>
</dbReference>
<dbReference type="Gene3D" id="3.50.50.60">
    <property type="entry name" value="FAD/NAD(P)-binding domain"/>
    <property type="match status" value="2"/>
</dbReference>
<dbReference type="EMBL" id="FOHU01000014">
    <property type="protein sequence ID" value="SET54755.1"/>
    <property type="molecule type" value="Genomic_DNA"/>
</dbReference>
<dbReference type="OrthoDB" id="25353at2"/>
<dbReference type="PANTHER" id="PTHR42685">
    <property type="entry name" value="GERANYLGERANYL DIPHOSPHATE REDUCTASE"/>
    <property type="match status" value="1"/>
</dbReference>
<dbReference type="PROSITE" id="PS51257">
    <property type="entry name" value="PROKAR_LIPOPROTEIN"/>
    <property type="match status" value="1"/>
</dbReference>
<name>A0A1I0F9R1_9FIRM</name>
<proteinExistence type="predicted"/>